<evidence type="ECO:0000313" key="2">
    <source>
        <dbReference type="EMBL" id="RII00551.1"/>
    </source>
</evidence>
<feature type="transmembrane region" description="Helical" evidence="1">
    <location>
        <begin position="6"/>
        <end position="26"/>
    </location>
</feature>
<accession>A0A399FWK4</accession>
<evidence type="ECO:0000256" key="1">
    <source>
        <dbReference type="SAM" id="Phobius"/>
    </source>
</evidence>
<keyword evidence="1" id="KW-0812">Transmembrane</keyword>
<dbReference type="Proteomes" id="UP000266287">
    <property type="component" value="Unassembled WGS sequence"/>
</dbReference>
<dbReference type="AlphaFoldDB" id="A0A399FWK4"/>
<feature type="transmembrane region" description="Helical" evidence="1">
    <location>
        <begin position="38"/>
        <end position="56"/>
    </location>
</feature>
<protein>
    <submittedName>
        <fullName evidence="2">Uncharacterized protein</fullName>
    </submittedName>
</protein>
<keyword evidence="1" id="KW-0472">Membrane</keyword>
<feature type="transmembrane region" description="Helical" evidence="1">
    <location>
        <begin position="62"/>
        <end position="81"/>
    </location>
</feature>
<organism evidence="2 3">
    <name type="scientific">candidate division NPL-UPA2 bacterium Unc8</name>
    <dbReference type="NCBI Taxonomy" id="1980939"/>
    <lineage>
        <taxon>Bacteria</taxon>
    </lineage>
</organism>
<feature type="transmembrane region" description="Helical" evidence="1">
    <location>
        <begin position="102"/>
        <end position="119"/>
    </location>
</feature>
<evidence type="ECO:0000313" key="3">
    <source>
        <dbReference type="Proteomes" id="UP000266287"/>
    </source>
</evidence>
<dbReference type="EMBL" id="NDHY01000003">
    <property type="protein sequence ID" value="RII00551.1"/>
    <property type="molecule type" value="Genomic_DNA"/>
</dbReference>
<gene>
    <name evidence="2" type="ORF">B9J77_02150</name>
</gene>
<sequence>MVIAVRVFGIVAIAMGIIFLLNPMVLKQIMTFTGQGKRFYAIGALRLLIGGMLLYAASQSRLPVAIIILGILALASGIAIFTFREKIESMLNWFNKKSLLSLRFLGFIPLAIGALLLYSA</sequence>
<comment type="caution">
    <text evidence="2">The sequence shown here is derived from an EMBL/GenBank/DDBJ whole genome shotgun (WGS) entry which is preliminary data.</text>
</comment>
<keyword evidence="1" id="KW-1133">Transmembrane helix</keyword>
<reference evidence="2 3" key="1">
    <citation type="submission" date="2018-08" db="EMBL/GenBank/DDBJ databases">
        <title>Draft genome of candidate division NPL-UPA2 bacterium Unc8 that adapted to ultra-basic serpentinizing groundwater.</title>
        <authorList>
            <person name="Ishii S."/>
            <person name="Suzuki S."/>
            <person name="Nealson K.H."/>
        </authorList>
    </citation>
    <scope>NUCLEOTIDE SEQUENCE [LARGE SCALE GENOMIC DNA]</scope>
    <source>
        <strain evidence="2">Unc8</strain>
    </source>
</reference>
<proteinExistence type="predicted"/>
<name>A0A399FWK4_UNCN2</name>